<reference evidence="1" key="1">
    <citation type="submission" date="2022-07" db="EMBL/GenBank/DDBJ databases">
        <title>Phylogenomic reconstructions and comparative analyses of Kickxellomycotina fungi.</title>
        <authorList>
            <person name="Reynolds N.K."/>
            <person name="Stajich J.E."/>
            <person name="Barry K."/>
            <person name="Grigoriev I.V."/>
            <person name="Crous P."/>
            <person name="Smith M.E."/>
        </authorList>
    </citation>
    <scope>NUCLEOTIDE SEQUENCE</scope>
    <source>
        <strain evidence="1">CBS 190363</strain>
    </source>
</reference>
<accession>A0ACC1M723</accession>
<keyword evidence="2" id="KW-1185">Reference proteome</keyword>
<evidence type="ECO:0000313" key="1">
    <source>
        <dbReference type="EMBL" id="KAJ2898643.1"/>
    </source>
</evidence>
<organism evidence="1 2">
    <name type="scientific">Coemansia aciculifera</name>
    <dbReference type="NCBI Taxonomy" id="417176"/>
    <lineage>
        <taxon>Eukaryota</taxon>
        <taxon>Fungi</taxon>
        <taxon>Fungi incertae sedis</taxon>
        <taxon>Zoopagomycota</taxon>
        <taxon>Kickxellomycotina</taxon>
        <taxon>Kickxellomycetes</taxon>
        <taxon>Kickxellales</taxon>
        <taxon>Kickxellaceae</taxon>
        <taxon>Coemansia</taxon>
    </lineage>
</organism>
<dbReference type="EMBL" id="JANBVB010000053">
    <property type="protein sequence ID" value="KAJ2898643.1"/>
    <property type="molecule type" value="Genomic_DNA"/>
</dbReference>
<sequence>MSSNSIGSATSKVEYIEVDSLGSGTIESTEDLVGATESPNLDPHEAQLLKRYCRKVDKHILVYAIVLCILNQSDRGSIGVAKVVGLEKDLGMVKNDFNIATTLFTVGYLSLEMFSNFILKRVGASRLLPTLGVLWGLVCALQGVIRTKGQLFAMRILLGMAECGFTAGILLILSFFYPKHRLTTRTGLFYLSSPLANVISGPLASALSHINNPYVKRWQWVFILEGAITVVVAIMGYWILQDHPEKCKFLSDEEKHFIVKYKRREGTLGGSEHLSRQDTWRTLCDWQIWCMTFAAFAACSACGSVSVFAPELINDLGFTSAQAQAMSALPSACGAIAILLAGHTVRLCGSHWLACSLALFTALVGSVIMLATLNVPVRIFGLCLLGTGGFSGLGISPGWNITSNSQTVASSAVAAALTVFMGSSSGFVSSNVFLNSDAPRFAIGHSVNIVLMALGIGACVVTRISMGRRNKRFARQSPDLDNGFRFVY</sequence>
<name>A0ACC1M723_9FUNG</name>
<comment type="caution">
    <text evidence="1">The sequence shown here is derived from an EMBL/GenBank/DDBJ whole genome shotgun (WGS) entry which is preliminary data.</text>
</comment>
<proteinExistence type="predicted"/>
<protein>
    <submittedName>
        <fullName evidence="1">Uncharacterized protein</fullName>
    </submittedName>
</protein>
<dbReference type="Proteomes" id="UP001139981">
    <property type="component" value="Unassembled WGS sequence"/>
</dbReference>
<evidence type="ECO:0000313" key="2">
    <source>
        <dbReference type="Proteomes" id="UP001139981"/>
    </source>
</evidence>
<gene>
    <name evidence="1" type="ORF">IWW38_001294</name>
</gene>